<dbReference type="AlphaFoldDB" id="A0A3E0HZH4"/>
<dbReference type="EMBL" id="QUNO01000003">
    <property type="protein sequence ID" value="REH51877.1"/>
    <property type="molecule type" value="Genomic_DNA"/>
</dbReference>
<evidence type="ECO:0000313" key="2">
    <source>
        <dbReference type="EMBL" id="REH51877.1"/>
    </source>
</evidence>
<accession>A0A3E0HZH4</accession>
<feature type="transmembrane region" description="Helical" evidence="1">
    <location>
        <begin position="97"/>
        <end position="115"/>
    </location>
</feature>
<name>A0A3E0HZH4_9PSEU</name>
<keyword evidence="3" id="KW-1185">Reference proteome</keyword>
<keyword evidence="1" id="KW-1133">Transmembrane helix</keyword>
<keyword evidence="1" id="KW-0812">Transmembrane</keyword>
<proteinExistence type="predicted"/>
<comment type="caution">
    <text evidence="2">The sequence shown here is derived from an EMBL/GenBank/DDBJ whole genome shotgun (WGS) entry which is preliminary data.</text>
</comment>
<organism evidence="2 3">
    <name type="scientific">Kutzneria buriramensis</name>
    <dbReference type="NCBI Taxonomy" id="1045776"/>
    <lineage>
        <taxon>Bacteria</taxon>
        <taxon>Bacillati</taxon>
        <taxon>Actinomycetota</taxon>
        <taxon>Actinomycetes</taxon>
        <taxon>Pseudonocardiales</taxon>
        <taxon>Pseudonocardiaceae</taxon>
        <taxon>Kutzneria</taxon>
    </lineage>
</organism>
<gene>
    <name evidence="2" type="ORF">BCF44_103326</name>
</gene>
<feature type="transmembrane region" description="Helical" evidence="1">
    <location>
        <begin position="6"/>
        <end position="21"/>
    </location>
</feature>
<protein>
    <recommendedName>
        <fullName evidence="4">DUF1453 domain-containing protein</fullName>
    </recommendedName>
</protein>
<sequence>MNQSVLLNVAVGVVVLALLLWRQLQPRRVREDGALRLTVILLVIGIFQAYPVLSKTSLGGIVLVLLAAGLVSGAVFGTLRAYTTKLWITENDVWRQGTWLTLVLWLVAVGLHFGIDYLSERQGAPAGLGSSTIVLYLAVTLGIQRFITQQRALKLRATV</sequence>
<evidence type="ECO:0008006" key="4">
    <source>
        <dbReference type="Google" id="ProtNLM"/>
    </source>
</evidence>
<feature type="transmembrane region" description="Helical" evidence="1">
    <location>
        <begin position="56"/>
        <end position="76"/>
    </location>
</feature>
<dbReference type="RefSeq" id="WP_116173903.1">
    <property type="nucleotide sequence ID" value="NZ_CP144375.1"/>
</dbReference>
<keyword evidence="1" id="KW-0472">Membrane</keyword>
<feature type="transmembrane region" description="Helical" evidence="1">
    <location>
        <begin position="33"/>
        <end position="50"/>
    </location>
</feature>
<dbReference type="OrthoDB" id="4773689at2"/>
<evidence type="ECO:0000313" key="3">
    <source>
        <dbReference type="Proteomes" id="UP000256269"/>
    </source>
</evidence>
<feature type="transmembrane region" description="Helical" evidence="1">
    <location>
        <begin position="127"/>
        <end position="147"/>
    </location>
</feature>
<reference evidence="2 3" key="1">
    <citation type="submission" date="2018-08" db="EMBL/GenBank/DDBJ databases">
        <title>Genomic Encyclopedia of Archaeal and Bacterial Type Strains, Phase II (KMG-II): from individual species to whole genera.</title>
        <authorList>
            <person name="Goeker M."/>
        </authorList>
    </citation>
    <scope>NUCLEOTIDE SEQUENCE [LARGE SCALE GENOMIC DNA]</scope>
    <source>
        <strain evidence="2 3">DSM 45791</strain>
    </source>
</reference>
<dbReference type="Proteomes" id="UP000256269">
    <property type="component" value="Unassembled WGS sequence"/>
</dbReference>
<evidence type="ECO:0000256" key="1">
    <source>
        <dbReference type="SAM" id="Phobius"/>
    </source>
</evidence>